<feature type="domain" description="HTH lysR-type" evidence="5">
    <location>
        <begin position="5"/>
        <end position="62"/>
    </location>
</feature>
<keyword evidence="4" id="KW-0804">Transcription</keyword>
<comment type="similarity">
    <text evidence="1">Belongs to the LysR transcriptional regulatory family.</text>
</comment>
<comment type="caution">
    <text evidence="6">The sequence shown here is derived from an EMBL/GenBank/DDBJ whole genome shotgun (WGS) entry which is preliminary data.</text>
</comment>
<evidence type="ECO:0000259" key="5">
    <source>
        <dbReference type="PROSITE" id="PS50931"/>
    </source>
</evidence>
<keyword evidence="2" id="KW-0805">Transcription regulation</keyword>
<dbReference type="SUPFAM" id="SSF53850">
    <property type="entry name" value="Periplasmic binding protein-like II"/>
    <property type="match status" value="1"/>
</dbReference>
<evidence type="ECO:0000256" key="2">
    <source>
        <dbReference type="ARBA" id="ARBA00023015"/>
    </source>
</evidence>
<dbReference type="InterPro" id="IPR000847">
    <property type="entry name" value="LysR_HTH_N"/>
</dbReference>
<evidence type="ECO:0000256" key="1">
    <source>
        <dbReference type="ARBA" id="ARBA00009437"/>
    </source>
</evidence>
<reference evidence="6 7" key="1">
    <citation type="submission" date="2024-07" db="EMBL/GenBank/DDBJ databases">
        <authorList>
            <person name="Ren Q."/>
        </authorList>
    </citation>
    <scope>NUCLEOTIDE SEQUENCE [LARGE SCALE GENOMIC DNA]</scope>
    <source>
        <strain evidence="6 7">REN37</strain>
    </source>
</reference>
<organism evidence="6 7">
    <name type="scientific">Isoalcanivorax beigongshangi</name>
    <dbReference type="NCBI Taxonomy" id="3238810"/>
    <lineage>
        <taxon>Bacteria</taxon>
        <taxon>Pseudomonadati</taxon>
        <taxon>Pseudomonadota</taxon>
        <taxon>Gammaproteobacteria</taxon>
        <taxon>Oceanospirillales</taxon>
        <taxon>Alcanivoracaceae</taxon>
        <taxon>Isoalcanivorax</taxon>
    </lineage>
</organism>
<dbReference type="SUPFAM" id="SSF46785">
    <property type="entry name" value="Winged helix' DNA-binding domain"/>
    <property type="match status" value="1"/>
</dbReference>
<protein>
    <submittedName>
        <fullName evidence="6">LysR family transcriptional regulator</fullName>
    </submittedName>
</protein>
<dbReference type="InterPro" id="IPR036390">
    <property type="entry name" value="WH_DNA-bd_sf"/>
</dbReference>
<dbReference type="CDD" id="cd08422">
    <property type="entry name" value="PBP2_CrgA_like"/>
    <property type="match status" value="1"/>
</dbReference>
<dbReference type="Proteomes" id="UP001562065">
    <property type="component" value="Unassembled WGS sequence"/>
</dbReference>
<evidence type="ECO:0000256" key="3">
    <source>
        <dbReference type="ARBA" id="ARBA00023125"/>
    </source>
</evidence>
<evidence type="ECO:0000313" key="6">
    <source>
        <dbReference type="EMBL" id="MEY1661396.1"/>
    </source>
</evidence>
<dbReference type="InterPro" id="IPR005119">
    <property type="entry name" value="LysR_subst-bd"/>
</dbReference>
<dbReference type="Gene3D" id="1.10.10.10">
    <property type="entry name" value="Winged helix-like DNA-binding domain superfamily/Winged helix DNA-binding domain"/>
    <property type="match status" value="1"/>
</dbReference>
<dbReference type="Pfam" id="PF00126">
    <property type="entry name" value="HTH_1"/>
    <property type="match status" value="1"/>
</dbReference>
<keyword evidence="7" id="KW-1185">Reference proteome</keyword>
<dbReference type="InterPro" id="IPR036388">
    <property type="entry name" value="WH-like_DNA-bd_sf"/>
</dbReference>
<dbReference type="PANTHER" id="PTHR30537:SF5">
    <property type="entry name" value="HTH-TYPE TRANSCRIPTIONAL ACTIVATOR TTDR-RELATED"/>
    <property type="match status" value="1"/>
</dbReference>
<gene>
    <name evidence="6" type="ORF">AB5I84_04455</name>
</gene>
<accession>A0ABV4AI41</accession>
<dbReference type="Pfam" id="PF03466">
    <property type="entry name" value="LysR_substrate"/>
    <property type="match status" value="1"/>
</dbReference>
<keyword evidence="3" id="KW-0238">DNA-binding</keyword>
<dbReference type="RefSeq" id="WP_369454653.1">
    <property type="nucleotide sequence ID" value="NZ_JBGCUO010000001.1"/>
</dbReference>
<dbReference type="InterPro" id="IPR058163">
    <property type="entry name" value="LysR-type_TF_proteobact-type"/>
</dbReference>
<proteinExistence type="inferred from homology"/>
<name>A0ABV4AI41_9GAMM</name>
<dbReference type="Gene3D" id="3.40.190.290">
    <property type="match status" value="1"/>
</dbReference>
<dbReference type="PANTHER" id="PTHR30537">
    <property type="entry name" value="HTH-TYPE TRANSCRIPTIONAL REGULATOR"/>
    <property type="match status" value="1"/>
</dbReference>
<evidence type="ECO:0000313" key="7">
    <source>
        <dbReference type="Proteomes" id="UP001562065"/>
    </source>
</evidence>
<sequence length="308" mass="34191">MNDVNTMSDLDIFMALVDAGTLAGAARRLSLAPISVKKGLQRLEEALGTSLVLRDGHDLILTAAGEALHDRLSDVFAHIHDTISALSNPDDALSGSLKVIASLSIGRRLIEPLVASFSRLYPALQIHLHLEDRRVDFIRDGYDLAITLGEPQDSSLVARRLLSNRCFLVASPTYIREAAPLHRAQDIRLHRCLALDSQGALNDLWPLRSTHAGEQGQRARQENIKIVPNMTTDDSDVYLAWLRAGKGLGVVGEQDVIDDLRRRTLVHVLPDYRLPNLDYYLVFAGRRNLPQRTRLLIEYLDAHLAPPA</sequence>
<evidence type="ECO:0000256" key="4">
    <source>
        <dbReference type="ARBA" id="ARBA00023163"/>
    </source>
</evidence>
<dbReference type="EMBL" id="JBGCUO010000001">
    <property type="protein sequence ID" value="MEY1661396.1"/>
    <property type="molecule type" value="Genomic_DNA"/>
</dbReference>
<dbReference type="PROSITE" id="PS50931">
    <property type="entry name" value="HTH_LYSR"/>
    <property type="match status" value="1"/>
</dbReference>